<dbReference type="InterPro" id="IPR039779">
    <property type="entry name" value="RFX-like"/>
</dbReference>
<dbReference type="PANTHER" id="PTHR12619">
    <property type="entry name" value="RFX TRANSCRIPTION FACTOR FAMILY"/>
    <property type="match status" value="1"/>
</dbReference>
<dbReference type="STRING" id="1160509.A0A3N4IWY5"/>
<dbReference type="PROSITE" id="PS51526">
    <property type="entry name" value="RFX_DBD"/>
    <property type="match status" value="1"/>
</dbReference>
<reference evidence="4 5" key="1">
    <citation type="journal article" date="2018" name="Nat. Ecol. Evol.">
        <title>Pezizomycetes genomes reveal the molecular basis of ectomycorrhizal truffle lifestyle.</title>
        <authorList>
            <person name="Murat C."/>
            <person name="Payen T."/>
            <person name="Noel B."/>
            <person name="Kuo A."/>
            <person name="Morin E."/>
            <person name="Chen J."/>
            <person name="Kohler A."/>
            <person name="Krizsan K."/>
            <person name="Balestrini R."/>
            <person name="Da Silva C."/>
            <person name="Montanini B."/>
            <person name="Hainaut M."/>
            <person name="Levati E."/>
            <person name="Barry K.W."/>
            <person name="Belfiori B."/>
            <person name="Cichocki N."/>
            <person name="Clum A."/>
            <person name="Dockter R.B."/>
            <person name="Fauchery L."/>
            <person name="Guy J."/>
            <person name="Iotti M."/>
            <person name="Le Tacon F."/>
            <person name="Lindquist E.A."/>
            <person name="Lipzen A."/>
            <person name="Malagnac F."/>
            <person name="Mello A."/>
            <person name="Molinier V."/>
            <person name="Miyauchi S."/>
            <person name="Poulain J."/>
            <person name="Riccioni C."/>
            <person name="Rubini A."/>
            <person name="Sitrit Y."/>
            <person name="Splivallo R."/>
            <person name="Traeger S."/>
            <person name="Wang M."/>
            <person name="Zifcakova L."/>
            <person name="Wipf D."/>
            <person name="Zambonelli A."/>
            <person name="Paolocci F."/>
            <person name="Nowrousian M."/>
            <person name="Ottonello S."/>
            <person name="Baldrian P."/>
            <person name="Spatafora J.W."/>
            <person name="Henrissat B."/>
            <person name="Nagy L.G."/>
            <person name="Aury J.M."/>
            <person name="Wincker P."/>
            <person name="Grigoriev I.V."/>
            <person name="Bonfante P."/>
            <person name="Martin F.M."/>
        </authorList>
    </citation>
    <scope>NUCLEOTIDE SEQUENCE [LARGE SCALE GENOMIC DNA]</scope>
    <source>
        <strain evidence="4 5">RN42</strain>
    </source>
</reference>
<feature type="compositionally biased region" description="Polar residues" evidence="2">
    <location>
        <begin position="68"/>
        <end position="78"/>
    </location>
</feature>
<dbReference type="Proteomes" id="UP000275078">
    <property type="component" value="Unassembled WGS sequence"/>
</dbReference>
<keyword evidence="5" id="KW-1185">Reference proteome</keyword>
<feature type="region of interest" description="Disordered" evidence="2">
    <location>
        <begin position="68"/>
        <end position="91"/>
    </location>
</feature>
<feature type="domain" description="RFX-type winged-helix" evidence="3">
    <location>
        <begin position="129"/>
        <end position="206"/>
    </location>
</feature>
<dbReference type="GO" id="GO:0000978">
    <property type="term" value="F:RNA polymerase II cis-regulatory region sequence-specific DNA binding"/>
    <property type="evidence" value="ECO:0007669"/>
    <property type="project" value="TreeGrafter"/>
</dbReference>
<dbReference type="FunFam" id="1.10.10.10:FF:000119">
    <property type="entry name" value="DNA damage and replication checkpoint protein"/>
    <property type="match status" value="1"/>
</dbReference>
<dbReference type="PANTHER" id="PTHR12619:SF5">
    <property type="entry name" value="TRANSCRIPTION FACTOR RFX4"/>
    <property type="match status" value="1"/>
</dbReference>
<evidence type="ECO:0000313" key="5">
    <source>
        <dbReference type="Proteomes" id="UP000275078"/>
    </source>
</evidence>
<dbReference type="SUPFAM" id="SSF46785">
    <property type="entry name" value="Winged helix' DNA-binding domain"/>
    <property type="match status" value="1"/>
</dbReference>
<sequence>MDGNSGATHQFSLDVTGDEFLIDPALGGPLPQTDPNVVQQTASMVNGEPMQLTSDNLVAHDAQHNEVQTMADETSSQRSSRRAGLGEDPDAELRRLAGETSRMSIHDLARQVRDDENSPQAERSRQVFGMKWLLTSCEKVNDTSVAVPRNRVYARYVAFCANERIKPLNPASFGKLVRLIYPEIKTRRLGVRGQSKYHYCGIRLINDTASPAAPDSVADPTALEEHLQV</sequence>
<dbReference type="EMBL" id="ML119650">
    <property type="protein sequence ID" value="RPA86144.1"/>
    <property type="molecule type" value="Genomic_DNA"/>
</dbReference>
<dbReference type="Pfam" id="PF02257">
    <property type="entry name" value="RFX_DNA_binding"/>
    <property type="match status" value="1"/>
</dbReference>
<evidence type="ECO:0000313" key="4">
    <source>
        <dbReference type="EMBL" id="RPA86144.1"/>
    </source>
</evidence>
<dbReference type="AlphaFoldDB" id="A0A3N4IWY5"/>
<dbReference type="GO" id="GO:0000981">
    <property type="term" value="F:DNA-binding transcription factor activity, RNA polymerase II-specific"/>
    <property type="evidence" value="ECO:0007669"/>
    <property type="project" value="TreeGrafter"/>
</dbReference>
<organism evidence="4 5">
    <name type="scientific">Ascobolus immersus RN42</name>
    <dbReference type="NCBI Taxonomy" id="1160509"/>
    <lineage>
        <taxon>Eukaryota</taxon>
        <taxon>Fungi</taxon>
        <taxon>Dikarya</taxon>
        <taxon>Ascomycota</taxon>
        <taxon>Pezizomycotina</taxon>
        <taxon>Pezizomycetes</taxon>
        <taxon>Pezizales</taxon>
        <taxon>Ascobolaceae</taxon>
        <taxon>Ascobolus</taxon>
    </lineage>
</organism>
<dbReference type="Gene3D" id="1.10.10.10">
    <property type="entry name" value="Winged helix-like DNA-binding domain superfamily/Winged helix DNA-binding domain"/>
    <property type="match status" value="1"/>
</dbReference>
<accession>A0A3N4IWY5</accession>
<gene>
    <name evidence="4" type="ORF">BJ508DRAFT_146729</name>
</gene>
<proteinExistence type="predicted"/>
<evidence type="ECO:0000256" key="2">
    <source>
        <dbReference type="SAM" id="MobiDB-lite"/>
    </source>
</evidence>
<protein>
    <recommendedName>
        <fullName evidence="3">RFX-type winged-helix domain-containing protein</fullName>
    </recommendedName>
</protein>
<name>A0A3N4IWY5_ASCIM</name>
<dbReference type="OrthoDB" id="10056949at2759"/>
<dbReference type="InterPro" id="IPR036388">
    <property type="entry name" value="WH-like_DNA-bd_sf"/>
</dbReference>
<dbReference type="InterPro" id="IPR003150">
    <property type="entry name" value="DNA-bd_RFX"/>
</dbReference>
<keyword evidence="1" id="KW-0238">DNA-binding</keyword>
<dbReference type="InterPro" id="IPR036390">
    <property type="entry name" value="WH_DNA-bd_sf"/>
</dbReference>
<evidence type="ECO:0000259" key="3">
    <source>
        <dbReference type="PROSITE" id="PS51526"/>
    </source>
</evidence>
<evidence type="ECO:0000256" key="1">
    <source>
        <dbReference type="ARBA" id="ARBA00023125"/>
    </source>
</evidence>